<gene>
    <name evidence="9" type="ORF">TCM_040969</name>
</gene>
<dbReference type="GO" id="GO:0051213">
    <property type="term" value="F:dioxygenase activity"/>
    <property type="evidence" value="ECO:0007669"/>
    <property type="project" value="UniProtKB-KW"/>
</dbReference>
<dbReference type="InterPro" id="IPR005123">
    <property type="entry name" value="Oxoglu/Fe-dep_dioxygenase_dom"/>
</dbReference>
<dbReference type="SUPFAM" id="SSF51197">
    <property type="entry name" value="Clavaminate synthase-like"/>
    <property type="match status" value="1"/>
</dbReference>
<accession>A0A061GTX2</accession>
<evidence type="ECO:0000259" key="8">
    <source>
        <dbReference type="PROSITE" id="PS51471"/>
    </source>
</evidence>
<keyword evidence="6 7" id="KW-0408">Iron</keyword>
<dbReference type="Pfam" id="PF03171">
    <property type="entry name" value="2OG-FeII_Oxy"/>
    <property type="match status" value="1"/>
</dbReference>
<dbReference type="InterPro" id="IPR026992">
    <property type="entry name" value="DIOX_N"/>
</dbReference>
<protein>
    <submittedName>
        <fullName evidence="9">Leucoanthocyanidin dioxygenase, putative</fullName>
    </submittedName>
</protein>
<comment type="similarity">
    <text evidence="2 7">Belongs to the iron/ascorbate-dependent oxidoreductase family.</text>
</comment>
<dbReference type="STRING" id="3641.A0A061GTX2"/>
<evidence type="ECO:0000256" key="1">
    <source>
        <dbReference type="ARBA" id="ARBA00001961"/>
    </source>
</evidence>
<keyword evidence="4 9" id="KW-0223">Dioxygenase</keyword>
<keyword evidence="5 7" id="KW-0560">Oxidoreductase</keyword>
<dbReference type="FunFam" id="2.60.120.330:FF:000023">
    <property type="entry name" value="Feruloyl CoA ortho-hydroxylase 1"/>
    <property type="match status" value="1"/>
</dbReference>
<name>A0A061GTX2_THECC</name>
<evidence type="ECO:0000256" key="4">
    <source>
        <dbReference type="ARBA" id="ARBA00022964"/>
    </source>
</evidence>
<dbReference type="Gramene" id="EOY32956">
    <property type="protein sequence ID" value="EOY32956"/>
    <property type="gene ID" value="TCM_040969"/>
</dbReference>
<evidence type="ECO:0000256" key="6">
    <source>
        <dbReference type="ARBA" id="ARBA00023004"/>
    </source>
</evidence>
<evidence type="ECO:0000313" key="9">
    <source>
        <dbReference type="EMBL" id="EOY32956.1"/>
    </source>
</evidence>
<dbReference type="PANTHER" id="PTHR47991">
    <property type="entry name" value="OXOGLUTARATE/IRON-DEPENDENT DIOXYGENASE"/>
    <property type="match status" value="1"/>
</dbReference>
<dbReference type="SMR" id="A0A061GTX2"/>
<dbReference type="OrthoDB" id="288590at2759"/>
<evidence type="ECO:0000256" key="5">
    <source>
        <dbReference type="ARBA" id="ARBA00023002"/>
    </source>
</evidence>
<dbReference type="OMA" id="PKGDGWI"/>
<dbReference type="HOGENOM" id="CLU_010119_16_4_1"/>
<dbReference type="GO" id="GO:0009805">
    <property type="term" value="P:coumarin biosynthetic process"/>
    <property type="evidence" value="ECO:0007669"/>
    <property type="project" value="UniProtKB-ARBA"/>
</dbReference>
<dbReference type="EMBL" id="CM001887">
    <property type="protein sequence ID" value="EOY32956.1"/>
    <property type="molecule type" value="Genomic_DNA"/>
</dbReference>
<dbReference type="GO" id="GO:0046872">
    <property type="term" value="F:metal ion binding"/>
    <property type="evidence" value="ECO:0007669"/>
    <property type="project" value="UniProtKB-KW"/>
</dbReference>
<dbReference type="eggNOG" id="KOG0143">
    <property type="taxonomic scope" value="Eukaryota"/>
</dbReference>
<dbReference type="Pfam" id="PF14226">
    <property type="entry name" value="DIOX_N"/>
    <property type="match status" value="1"/>
</dbReference>
<comment type="cofactor">
    <cofactor evidence="1">
        <name>L-ascorbate</name>
        <dbReference type="ChEBI" id="CHEBI:38290"/>
    </cofactor>
</comment>
<dbReference type="Gramene" id="Tc09v2_t020930.1">
    <property type="protein sequence ID" value="Tc09v2_p020930.1"/>
    <property type="gene ID" value="Tc09v2_g020930"/>
</dbReference>
<dbReference type="KEGG" id="tcc:18590016"/>
<organism evidence="9 10">
    <name type="scientific">Theobroma cacao</name>
    <name type="common">Cacao</name>
    <name type="synonym">Cocoa</name>
    <dbReference type="NCBI Taxonomy" id="3641"/>
    <lineage>
        <taxon>Eukaryota</taxon>
        <taxon>Viridiplantae</taxon>
        <taxon>Streptophyta</taxon>
        <taxon>Embryophyta</taxon>
        <taxon>Tracheophyta</taxon>
        <taxon>Spermatophyta</taxon>
        <taxon>Magnoliopsida</taxon>
        <taxon>eudicotyledons</taxon>
        <taxon>Gunneridae</taxon>
        <taxon>Pentapetalae</taxon>
        <taxon>rosids</taxon>
        <taxon>malvids</taxon>
        <taxon>Malvales</taxon>
        <taxon>Malvaceae</taxon>
        <taxon>Byttnerioideae</taxon>
        <taxon>Theobroma</taxon>
    </lineage>
</organism>
<evidence type="ECO:0000256" key="7">
    <source>
        <dbReference type="RuleBase" id="RU003682"/>
    </source>
</evidence>
<dbReference type="InterPro" id="IPR044861">
    <property type="entry name" value="IPNS-like_FE2OG_OXY"/>
</dbReference>
<dbReference type="InParanoid" id="A0A061GTX2"/>
<dbReference type="PROSITE" id="PS51471">
    <property type="entry name" value="FE2OG_OXY"/>
    <property type="match status" value="1"/>
</dbReference>
<dbReference type="InterPro" id="IPR050295">
    <property type="entry name" value="Plant_2OG-oxidoreductases"/>
</dbReference>
<feature type="domain" description="Fe2OG dioxygenase" evidence="8">
    <location>
        <begin position="205"/>
        <end position="307"/>
    </location>
</feature>
<evidence type="ECO:0000256" key="3">
    <source>
        <dbReference type="ARBA" id="ARBA00022723"/>
    </source>
</evidence>
<dbReference type="Proteomes" id="UP000026915">
    <property type="component" value="Chromosome 9"/>
</dbReference>
<keyword evidence="3 7" id="KW-0479">Metal-binding</keyword>
<dbReference type="Gene3D" id="2.60.120.330">
    <property type="entry name" value="B-lactam Antibiotic, Isopenicillin N Synthase, Chain"/>
    <property type="match status" value="1"/>
</dbReference>
<sequence>MPPRNPDSDKIFDFVVNKGNGIKGLVDTGIESVPELYILPIEERLEASKVVPEEPIPVIDVSDWGDPQVTESICQAASKWGFFQIINHGVPLAVLYAVREAAHGFFGLPNEERNKYWIGNSPTDTVTLKTSFVPQAEGALEWKDYLTFRYVAGDQDPSALWPPVCKDQVVEYMKRAEPVIRKLLEVLLKGLKVKEIDKAREYTLMASPIVNLNYYPRCPNPDLTAGVRPHSDISTITVLLQDDNGGLYVRATDDDGWIHVPPVDGALVINIGDILQIMSNDRYKSIEHRVVANGSKNRVSVPIFVNPGPDAVFGPLPEVLESGERPLYKEVLFSDYFKYFFSKKHEGKKTMDFAKI</sequence>
<reference evidence="9 10" key="1">
    <citation type="journal article" date="2013" name="Genome Biol.">
        <title>The genome sequence of the most widely cultivated cacao type and its use to identify candidate genes regulating pod color.</title>
        <authorList>
            <person name="Motamayor J.C."/>
            <person name="Mockaitis K."/>
            <person name="Schmutz J."/>
            <person name="Haiminen N."/>
            <person name="Iii D.L."/>
            <person name="Cornejo O."/>
            <person name="Findley S.D."/>
            <person name="Zheng P."/>
            <person name="Utro F."/>
            <person name="Royaert S."/>
            <person name="Saski C."/>
            <person name="Jenkins J."/>
            <person name="Podicheti R."/>
            <person name="Zhao M."/>
            <person name="Scheffler B.E."/>
            <person name="Stack J.C."/>
            <person name="Feltus F.A."/>
            <person name="Mustiga G.M."/>
            <person name="Amores F."/>
            <person name="Phillips W."/>
            <person name="Marelli J.P."/>
            <person name="May G.D."/>
            <person name="Shapiro H."/>
            <person name="Ma J."/>
            <person name="Bustamante C.D."/>
            <person name="Schnell R.J."/>
            <person name="Main D."/>
            <person name="Gilbert D."/>
            <person name="Parida L."/>
            <person name="Kuhn D.N."/>
        </authorList>
    </citation>
    <scope>NUCLEOTIDE SEQUENCE [LARGE SCALE GENOMIC DNA]</scope>
    <source>
        <strain evidence="10">cv. Matina 1-6</strain>
    </source>
</reference>
<keyword evidence="10" id="KW-1185">Reference proteome</keyword>
<evidence type="ECO:0000256" key="2">
    <source>
        <dbReference type="ARBA" id="ARBA00008056"/>
    </source>
</evidence>
<dbReference type="InterPro" id="IPR027443">
    <property type="entry name" value="IPNS-like_sf"/>
</dbReference>
<evidence type="ECO:0000313" key="10">
    <source>
        <dbReference type="Proteomes" id="UP000026915"/>
    </source>
</evidence>
<dbReference type="AlphaFoldDB" id="A0A061GTX2"/>
<proteinExistence type="inferred from homology"/>